<gene>
    <name evidence="2" type="ORF">ADK38_15755</name>
</gene>
<dbReference type="EMBL" id="LGUT01001322">
    <property type="protein sequence ID" value="KOG89172.1"/>
    <property type="molecule type" value="Genomic_DNA"/>
</dbReference>
<reference evidence="2 3" key="1">
    <citation type="submission" date="2015-07" db="EMBL/GenBank/DDBJ databases">
        <authorList>
            <person name="Ju K.-S."/>
            <person name="Doroghazi J.R."/>
            <person name="Metcalf W.W."/>
        </authorList>
    </citation>
    <scope>NUCLEOTIDE SEQUENCE [LARGE SCALE GENOMIC DNA]</scope>
    <source>
        <strain evidence="2 3">NRRL B-3589</strain>
    </source>
</reference>
<keyword evidence="3" id="KW-1185">Reference proteome</keyword>
<accession>A0ABR5J739</accession>
<keyword evidence="1" id="KW-1133">Transmembrane helix</keyword>
<protein>
    <submittedName>
        <fullName evidence="2">Uncharacterized protein</fullName>
    </submittedName>
</protein>
<sequence length="77" mass="8907">PSRSYQLKKELREMVFLLGIAFIGVVTVLQSLVWQAASLGVLILLVAFAVTVRMRSRLSQRARLFRHRGRRRAARRE</sequence>
<dbReference type="Proteomes" id="UP000037020">
    <property type="component" value="Unassembled WGS sequence"/>
</dbReference>
<organism evidence="2 3">
    <name type="scientific">Streptomyces varsoviensis</name>
    <dbReference type="NCBI Taxonomy" id="67373"/>
    <lineage>
        <taxon>Bacteria</taxon>
        <taxon>Bacillati</taxon>
        <taxon>Actinomycetota</taxon>
        <taxon>Actinomycetes</taxon>
        <taxon>Kitasatosporales</taxon>
        <taxon>Streptomycetaceae</taxon>
        <taxon>Streptomyces</taxon>
    </lineage>
</organism>
<keyword evidence="1" id="KW-0812">Transmembrane</keyword>
<name>A0ABR5J739_9ACTN</name>
<feature type="transmembrane region" description="Helical" evidence="1">
    <location>
        <begin position="36"/>
        <end position="54"/>
    </location>
</feature>
<keyword evidence="1" id="KW-0472">Membrane</keyword>
<comment type="caution">
    <text evidence="2">The sequence shown here is derived from an EMBL/GenBank/DDBJ whole genome shotgun (WGS) entry which is preliminary data.</text>
</comment>
<evidence type="ECO:0000313" key="2">
    <source>
        <dbReference type="EMBL" id="KOG89172.1"/>
    </source>
</evidence>
<feature type="transmembrane region" description="Helical" evidence="1">
    <location>
        <begin position="12"/>
        <end position="30"/>
    </location>
</feature>
<feature type="non-terminal residue" evidence="2">
    <location>
        <position position="1"/>
    </location>
</feature>
<evidence type="ECO:0000256" key="1">
    <source>
        <dbReference type="SAM" id="Phobius"/>
    </source>
</evidence>
<evidence type="ECO:0000313" key="3">
    <source>
        <dbReference type="Proteomes" id="UP000037020"/>
    </source>
</evidence>
<proteinExistence type="predicted"/>